<proteinExistence type="predicted"/>
<feature type="transmembrane region" description="Helical" evidence="6">
    <location>
        <begin position="12"/>
        <end position="28"/>
    </location>
</feature>
<dbReference type="Proteomes" id="UP001353858">
    <property type="component" value="Unassembled WGS sequence"/>
</dbReference>
<feature type="transmembrane region" description="Helical" evidence="6">
    <location>
        <begin position="169"/>
        <end position="190"/>
    </location>
</feature>
<dbReference type="PANTHER" id="PTHR13628:SF1">
    <property type="entry name" value="TRANSMEMBRANE PROTEIN 267"/>
    <property type="match status" value="1"/>
</dbReference>
<gene>
    <name evidence="7" type="ORF">RN001_006927</name>
</gene>
<evidence type="ECO:0000256" key="6">
    <source>
        <dbReference type="SAM" id="Phobius"/>
    </source>
</evidence>
<evidence type="ECO:0000313" key="8">
    <source>
        <dbReference type="Proteomes" id="UP001353858"/>
    </source>
</evidence>
<evidence type="ECO:0000256" key="1">
    <source>
        <dbReference type="ARBA" id="ARBA00004141"/>
    </source>
</evidence>
<evidence type="ECO:0000313" key="7">
    <source>
        <dbReference type="EMBL" id="KAK4883608.1"/>
    </source>
</evidence>
<evidence type="ECO:0000256" key="2">
    <source>
        <dbReference type="ARBA" id="ARBA00013977"/>
    </source>
</evidence>
<name>A0AAN7QLK7_9COLE</name>
<reference evidence="8" key="1">
    <citation type="submission" date="2023-01" db="EMBL/GenBank/DDBJ databases">
        <title>Key to firefly adult light organ development and bioluminescence: homeobox transcription factors regulate luciferase expression and transportation to peroxisome.</title>
        <authorList>
            <person name="Fu X."/>
        </authorList>
    </citation>
    <scope>NUCLEOTIDE SEQUENCE [LARGE SCALE GENOMIC DNA]</scope>
</reference>
<comment type="caution">
    <text evidence="7">The sequence shown here is derived from an EMBL/GenBank/DDBJ whole genome shotgun (WGS) entry which is preliminary data.</text>
</comment>
<protein>
    <recommendedName>
        <fullName evidence="2">Transmembrane protein 267</fullName>
    </recommendedName>
</protein>
<dbReference type="PANTHER" id="PTHR13628">
    <property type="entry name" value="TRANSMEMBRANE PROTEIN 267"/>
    <property type="match status" value="1"/>
</dbReference>
<organism evidence="7 8">
    <name type="scientific">Aquatica leii</name>
    <dbReference type="NCBI Taxonomy" id="1421715"/>
    <lineage>
        <taxon>Eukaryota</taxon>
        <taxon>Metazoa</taxon>
        <taxon>Ecdysozoa</taxon>
        <taxon>Arthropoda</taxon>
        <taxon>Hexapoda</taxon>
        <taxon>Insecta</taxon>
        <taxon>Pterygota</taxon>
        <taxon>Neoptera</taxon>
        <taxon>Endopterygota</taxon>
        <taxon>Coleoptera</taxon>
        <taxon>Polyphaga</taxon>
        <taxon>Elateriformia</taxon>
        <taxon>Elateroidea</taxon>
        <taxon>Lampyridae</taxon>
        <taxon>Luciolinae</taxon>
        <taxon>Aquatica</taxon>
    </lineage>
</organism>
<keyword evidence="5 6" id="KW-0472">Membrane</keyword>
<keyword evidence="3 6" id="KW-0812">Transmembrane</keyword>
<evidence type="ECO:0000256" key="5">
    <source>
        <dbReference type="ARBA" id="ARBA00023136"/>
    </source>
</evidence>
<sequence>MYFEIFYNTHSYLIAILILTAIFGDYMVKYTKIQIYRAIFDNTTHALIGALSWSIVCIIHKNRYAIQTLAEIALCMSIASCIDLDHFVVARSFYLKDATSLKSRPPLHCTTVPVVIVFVLITIAYCQGTKWLLRLLFIVLTAFFSHHTRDAVRRGFWLYPFGTTKAIPYFGYISLTIIIPYIVSLSMNYVQIQKSVNVPITV</sequence>
<dbReference type="InterPro" id="IPR026572">
    <property type="entry name" value="TMEM267"/>
</dbReference>
<dbReference type="AlphaFoldDB" id="A0AAN7QLK7"/>
<keyword evidence="8" id="KW-1185">Reference proteome</keyword>
<accession>A0AAN7QLK7</accession>
<keyword evidence="4 6" id="KW-1133">Transmembrane helix</keyword>
<evidence type="ECO:0000256" key="3">
    <source>
        <dbReference type="ARBA" id="ARBA00022692"/>
    </source>
</evidence>
<comment type="subcellular location">
    <subcellularLocation>
        <location evidence="1">Membrane</location>
        <topology evidence="1">Multi-pass membrane protein</topology>
    </subcellularLocation>
</comment>
<feature type="transmembrane region" description="Helical" evidence="6">
    <location>
        <begin position="106"/>
        <end position="125"/>
    </location>
</feature>
<dbReference type="GO" id="GO:0016020">
    <property type="term" value="C:membrane"/>
    <property type="evidence" value="ECO:0007669"/>
    <property type="project" value="UniProtKB-SubCell"/>
</dbReference>
<evidence type="ECO:0000256" key="4">
    <source>
        <dbReference type="ARBA" id="ARBA00022989"/>
    </source>
</evidence>
<feature type="transmembrane region" description="Helical" evidence="6">
    <location>
        <begin position="131"/>
        <end position="148"/>
    </location>
</feature>
<dbReference type="EMBL" id="JARPUR010000002">
    <property type="protein sequence ID" value="KAK4883608.1"/>
    <property type="molecule type" value="Genomic_DNA"/>
</dbReference>